<dbReference type="OrthoDB" id="2564527at2759"/>
<organism evidence="1 2">
    <name type="scientific">Stachybotrys chlorohalonatus (strain IBT 40285)</name>
    <dbReference type="NCBI Taxonomy" id="1283841"/>
    <lineage>
        <taxon>Eukaryota</taxon>
        <taxon>Fungi</taxon>
        <taxon>Dikarya</taxon>
        <taxon>Ascomycota</taxon>
        <taxon>Pezizomycotina</taxon>
        <taxon>Sordariomycetes</taxon>
        <taxon>Hypocreomycetidae</taxon>
        <taxon>Hypocreales</taxon>
        <taxon>Stachybotryaceae</taxon>
        <taxon>Stachybotrys</taxon>
    </lineage>
</organism>
<dbReference type="Proteomes" id="UP000028524">
    <property type="component" value="Unassembled WGS sequence"/>
</dbReference>
<proteinExistence type="predicted"/>
<evidence type="ECO:0000313" key="2">
    <source>
        <dbReference type="Proteomes" id="UP000028524"/>
    </source>
</evidence>
<accession>A0A084QL19</accession>
<dbReference type="AlphaFoldDB" id="A0A084QL19"/>
<protein>
    <submittedName>
        <fullName evidence="1">Uncharacterized protein</fullName>
    </submittedName>
</protein>
<name>A0A084QL19_STAC4</name>
<dbReference type="HOGENOM" id="CLU_1316169_0_0_1"/>
<dbReference type="STRING" id="1283841.A0A084QL19"/>
<sequence length="209" mass="23740">MPHLNEDWFKKVCLGIDLDSEEFRGMKNKPLPFQEAMKFGTFPAYDACAAMGALGDHVLQCLEILSTTPGESDLQQHRMFGKSPNELGGVNAAKLKAAMETFIKGSLRATHELAEKMIPSDSIQYSIPSYDFTWEIFQQQMVHLRKLEAFKQTLGIKHEDIERFKKDPFGDNKLRDASGNPIKDFNGEDCPMIPITIPYEYLYQLEGVE</sequence>
<reference evidence="1 2" key="1">
    <citation type="journal article" date="2014" name="BMC Genomics">
        <title>Comparative genome sequencing reveals chemotype-specific gene clusters in the toxigenic black mold Stachybotrys.</title>
        <authorList>
            <person name="Semeiks J."/>
            <person name="Borek D."/>
            <person name="Otwinowski Z."/>
            <person name="Grishin N.V."/>
        </authorList>
    </citation>
    <scope>NUCLEOTIDE SEQUENCE [LARGE SCALE GENOMIC DNA]</scope>
    <source>
        <strain evidence="1 2">IBT 40285</strain>
    </source>
</reference>
<gene>
    <name evidence="1" type="ORF">S40285_10880</name>
</gene>
<dbReference type="EMBL" id="KL660661">
    <property type="protein sequence ID" value="KFA64654.1"/>
    <property type="molecule type" value="Genomic_DNA"/>
</dbReference>
<keyword evidence="2" id="KW-1185">Reference proteome</keyword>
<evidence type="ECO:0000313" key="1">
    <source>
        <dbReference type="EMBL" id="KFA64654.1"/>
    </source>
</evidence>
<dbReference type="InParanoid" id="A0A084QL19"/>